<reference evidence="2 3" key="1">
    <citation type="submission" date="2024-09" db="EMBL/GenBank/DDBJ databases">
        <authorList>
            <person name="Sun Q."/>
            <person name="Mori K."/>
        </authorList>
    </citation>
    <scope>NUCLEOTIDE SEQUENCE [LARGE SCALE GENOMIC DNA]</scope>
    <source>
        <strain evidence="2 3">JCM 13519</strain>
    </source>
</reference>
<feature type="domain" description="Polynucleotide kinase PNKP phosphatase" evidence="1">
    <location>
        <begin position="5"/>
        <end position="145"/>
    </location>
</feature>
<gene>
    <name evidence="2" type="ORF">ACFFPI_07980</name>
</gene>
<organism evidence="2 3">
    <name type="scientific">Arthrobacter methylotrophus</name>
    <dbReference type="NCBI Taxonomy" id="121291"/>
    <lineage>
        <taxon>Bacteria</taxon>
        <taxon>Bacillati</taxon>
        <taxon>Actinomycetota</taxon>
        <taxon>Actinomycetes</taxon>
        <taxon>Micrococcales</taxon>
        <taxon>Micrococcaceae</taxon>
        <taxon>Arthrobacter</taxon>
    </lineage>
</organism>
<evidence type="ECO:0000313" key="3">
    <source>
        <dbReference type="Proteomes" id="UP001589536"/>
    </source>
</evidence>
<dbReference type="InterPro" id="IPR036412">
    <property type="entry name" value="HAD-like_sf"/>
</dbReference>
<dbReference type="RefSeq" id="WP_345043273.1">
    <property type="nucleotide sequence ID" value="NZ_BAABED010000001.1"/>
</dbReference>
<protein>
    <recommendedName>
        <fullName evidence="1">Polynucleotide kinase PNKP phosphatase domain-containing protein</fullName>
    </recommendedName>
</protein>
<proteinExistence type="predicted"/>
<dbReference type="InterPro" id="IPR023214">
    <property type="entry name" value="HAD_sf"/>
</dbReference>
<dbReference type="Pfam" id="PF25109">
    <property type="entry name" value="HAD_PNKP"/>
    <property type="match status" value="1"/>
</dbReference>
<accession>A0ABV5UPB3</accession>
<name>A0ABV5UPB3_9MICC</name>
<sequence>MQLLPEAVIFDFGGTLVDTSTIDHLVAGHHPACDAPEADRFHVESLLCPPVRQVVRLLELERSIGRRIIIVAASRDHYRPHLQSWLDLHSIAADEIHLRQVSDHRPDALTKRELVAGVQERHHVIHAYESRPDVARAYERLGIPVTLTGGALPSHRVAAAA</sequence>
<dbReference type="Gene3D" id="3.40.50.1000">
    <property type="entry name" value="HAD superfamily/HAD-like"/>
    <property type="match status" value="1"/>
</dbReference>
<keyword evidence="3" id="KW-1185">Reference proteome</keyword>
<dbReference type="InterPro" id="IPR056782">
    <property type="entry name" value="HAD_PNKP"/>
</dbReference>
<dbReference type="SUPFAM" id="SSF56784">
    <property type="entry name" value="HAD-like"/>
    <property type="match status" value="1"/>
</dbReference>
<dbReference type="EMBL" id="JBHMBH010000019">
    <property type="protein sequence ID" value="MFB9714095.1"/>
    <property type="molecule type" value="Genomic_DNA"/>
</dbReference>
<dbReference type="Proteomes" id="UP001589536">
    <property type="component" value="Unassembled WGS sequence"/>
</dbReference>
<evidence type="ECO:0000313" key="2">
    <source>
        <dbReference type="EMBL" id="MFB9714095.1"/>
    </source>
</evidence>
<comment type="caution">
    <text evidence="2">The sequence shown here is derived from an EMBL/GenBank/DDBJ whole genome shotgun (WGS) entry which is preliminary data.</text>
</comment>
<evidence type="ECO:0000259" key="1">
    <source>
        <dbReference type="Pfam" id="PF25109"/>
    </source>
</evidence>